<organism evidence="1 2">
    <name type="scientific">Pichia membranifaciens NRRL Y-2026</name>
    <dbReference type="NCBI Taxonomy" id="763406"/>
    <lineage>
        <taxon>Eukaryota</taxon>
        <taxon>Fungi</taxon>
        <taxon>Dikarya</taxon>
        <taxon>Ascomycota</taxon>
        <taxon>Saccharomycotina</taxon>
        <taxon>Pichiomycetes</taxon>
        <taxon>Pichiales</taxon>
        <taxon>Pichiaceae</taxon>
        <taxon>Pichia</taxon>
    </lineage>
</organism>
<gene>
    <name evidence="1" type="ORF">PICMEDRAFT_105663</name>
</gene>
<sequence length="75" mass="8424">MHAHVQTYSSAKFTSHTFPFRIACCNLPNPIPTSLRRIPPSESFYVATHTFSTVSPLPACSLGSETRQYLNMKHL</sequence>
<dbReference type="GeneID" id="30176377"/>
<proteinExistence type="predicted"/>
<dbReference type="AlphaFoldDB" id="A0A1E3NLN5"/>
<reference evidence="1 2" key="1">
    <citation type="journal article" date="2016" name="Proc. Natl. Acad. Sci. U.S.A.">
        <title>Comparative genomics of biotechnologically important yeasts.</title>
        <authorList>
            <person name="Riley R."/>
            <person name="Haridas S."/>
            <person name="Wolfe K.H."/>
            <person name="Lopes M.R."/>
            <person name="Hittinger C.T."/>
            <person name="Goeker M."/>
            <person name="Salamov A.A."/>
            <person name="Wisecaver J.H."/>
            <person name="Long T.M."/>
            <person name="Calvey C.H."/>
            <person name="Aerts A.L."/>
            <person name="Barry K.W."/>
            <person name="Choi C."/>
            <person name="Clum A."/>
            <person name="Coughlan A.Y."/>
            <person name="Deshpande S."/>
            <person name="Douglass A.P."/>
            <person name="Hanson S.J."/>
            <person name="Klenk H.-P."/>
            <person name="LaButti K.M."/>
            <person name="Lapidus A."/>
            <person name="Lindquist E.A."/>
            <person name="Lipzen A.M."/>
            <person name="Meier-Kolthoff J.P."/>
            <person name="Ohm R.A."/>
            <person name="Otillar R.P."/>
            <person name="Pangilinan J.L."/>
            <person name="Peng Y."/>
            <person name="Rokas A."/>
            <person name="Rosa C.A."/>
            <person name="Scheuner C."/>
            <person name="Sibirny A.A."/>
            <person name="Slot J.C."/>
            <person name="Stielow J.B."/>
            <person name="Sun H."/>
            <person name="Kurtzman C.P."/>
            <person name="Blackwell M."/>
            <person name="Grigoriev I.V."/>
            <person name="Jeffries T.W."/>
        </authorList>
    </citation>
    <scope>NUCLEOTIDE SEQUENCE [LARGE SCALE GENOMIC DNA]</scope>
    <source>
        <strain evidence="1 2">NRRL Y-2026</strain>
    </source>
</reference>
<protein>
    <submittedName>
        <fullName evidence="1">Uncharacterized protein</fullName>
    </submittedName>
</protein>
<accession>A0A1E3NLN5</accession>
<keyword evidence="2" id="KW-1185">Reference proteome</keyword>
<name>A0A1E3NLN5_9ASCO</name>
<evidence type="ECO:0000313" key="1">
    <source>
        <dbReference type="EMBL" id="ODQ47047.1"/>
    </source>
</evidence>
<evidence type="ECO:0000313" key="2">
    <source>
        <dbReference type="Proteomes" id="UP000094455"/>
    </source>
</evidence>
<dbReference type="EMBL" id="KV454002">
    <property type="protein sequence ID" value="ODQ47047.1"/>
    <property type="molecule type" value="Genomic_DNA"/>
</dbReference>
<dbReference type="Proteomes" id="UP000094455">
    <property type="component" value="Unassembled WGS sequence"/>
</dbReference>
<dbReference type="RefSeq" id="XP_019018160.1">
    <property type="nucleotide sequence ID" value="XM_019159690.1"/>
</dbReference>